<dbReference type="InterPro" id="IPR000847">
    <property type="entry name" value="LysR_HTH_N"/>
</dbReference>
<keyword evidence="3" id="KW-0238">DNA-binding</keyword>
<dbReference type="SUPFAM" id="SSF53850">
    <property type="entry name" value="Periplasmic binding protein-like II"/>
    <property type="match status" value="1"/>
</dbReference>
<dbReference type="PANTHER" id="PTHR30126">
    <property type="entry name" value="HTH-TYPE TRANSCRIPTIONAL REGULATOR"/>
    <property type="match status" value="1"/>
</dbReference>
<comment type="similarity">
    <text evidence="1">Belongs to the LysR transcriptional regulatory family.</text>
</comment>
<reference evidence="8 9" key="1">
    <citation type="submission" date="2016-05" db="EMBL/GenBank/DDBJ databases">
        <title>Complete genome sequence of two 2,5-diketo-D-glunonic acid producing strain Tatumella citrea.</title>
        <authorList>
            <person name="Duan C."/>
            <person name="Yang J."/>
            <person name="Yang S."/>
        </authorList>
    </citation>
    <scope>NUCLEOTIDE SEQUENCE [LARGE SCALE GENOMIC DNA]</scope>
    <source>
        <strain evidence="7 8">ATCC 39140</strain>
        <strain evidence="6 9">DSM 13699</strain>
    </source>
</reference>
<evidence type="ECO:0000256" key="3">
    <source>
        <dbReference type="ARBA" id="ARBA00023125"/>
    </source>
</evidence>
<dbReference type="RefSeq" id="WP_087488890.1">
    <property type="nucleotide sequence ID" value="NZ_CP015579.1"/>
</dbReference>
<keyword evidence="4" id="KW-0804">Transcription</keyword>
<dbReference type="FunFam" id="1.10.10.10:FF:000001">
    <property type="entry name" value="LysR family transcriptional regulator"/>
    <property type="match status" value="1"/>
</dbReference>
<dbReference type="AlphaFoldDB" id="A0A1Y0LL29"/>
<evidence type="ECO:0000256" key="2">
    <source>
        <dbReference type="ARBA" id="ARBA00023015"/>
    </source>
</evidence>
<dbReference type="PROSITE" id="PS50931">
    <property type="entry name" value="HTH_LYSR"/>
    <property type="match status" value="1"/>
</dbReference>
<dbReference type="Proteomes" id="UP000195814">
    <property type="component" value="Chromosome"/>
</dbReference>
<gene>
    <name evidence="6" type="ORF">A7K98_12595</name>
    <name evidence="7" type="ORF">A7K99_12585</name>
</gene>
<feature type="domain" description="HTH lysR-type" evidence="5">
    <location>
        <begin position="1"/>
        <end position="58"/>
    </location>
</feature>
<evidence type="ECO:0000313" key="8">
    <source>
        <dbReference type="Proteomes" id="UP000195729"/>
    </source>
</evidence>
<dbReference type="EMBL" id="CP015581">
    <property type="protein sequence ID" value="ARU98565.1"/>
    <property type="molecule type" value="Genomic_DNA"/>
</dbReference>
<name>A0A1Y0LL29_TATCI</name>
<dbReference type="Gene3D" id="1.10.10.10">
    <property type="entry name" value="Winged helix-like DNA-binding domain superfamily/Winged helix DNA-binding domain"/>
    <property type="match status" value="1"/>
</dbReference>
<keyword evidence="2" id="KW-0805">Transcription regulation</keyword>
<dbReference type="SUPFAM" id="SSF46785">
    <property type="entry name" value="Winged helix' DNA-binding domain"/>
    <property type="match status" value="1"/>
</dbReference>
<dbReference type="InterPro" id="IPR036390">
    <property type="entry name" value="WH_DNA-bd_sf"/>
</dbReference>
<dbReference type="PANTHER" id="PTHR30126:SF40">
    <property type="entry name" value="HTH-TYPE TRANSCRIPTIONAL REGULATOR GLTR"/>
    <property type="match status" value="1"/>
</dbReference>
<dbReference type="Proteomes" id="UP000195729">
    <property type="component" value="Chromosome"/>
</dbReference>
<dbReference type="OrthoDB" id="464481at2"/>
<evidence type="ECO:0000313" key="9">
    <source>
        <dbReference type="Proteomes" id="UP000195814"/>
    </source>
</evidence>
<evidence type="ECO:0000259" key="5">
    <source>
        <dbReference type="PROSITE" id="PS50931"/>
    </source>
</evidence>
<organism evidence="6 9">
    <name type="scientific">Tatumella citrea</name>
    <name type="common">Pantoea citrea</name>
    <dbReference type="NCBI Taxonomy" id="53336"/>
    <lineage>
        <taxon>Bacteria</taxon>
        <taxon>Pseudomonadati</taxon>
        <taxon>Pseudomonadota</taxon>
        <taxon>Gammaproteobacteria</taxon>
        <taxon>Enterobacterales</taxon>
        <taxon>Erwiniaceae</taxon>
        <taxon>Tatumella</taxon>
    </lineage>
</organism>
<dbReference type="Pfam" id="PF00126">
    <property type="entry name" value="HTH_1"/>
    <property type="match status" value="1"/>
</dbReference>
<evidence type="ECO:0000313" key="7">
    <source>
        <dbReference type="EMBL" id="ARU98565.1"/>
    </source>
</evidence>
<evidence type="ECO:0000313" key="6">
    <source>
        <dbReference type="EMBL" id="ARU94527.1"/>
    </source>
</evidence>
<dbReference type="EMBL" id="CP015579">
    <property type="protein sequence ID" value="ARU94527.1"/>
    <property type="molecule type" value="Genomic_DNA"/>
</dbReference>
<dbReference type="GO" id="GO:0003700">
    <property type="term" value="F:DNA-binding transcription factor activity"/>
    <property type="evidence" value="ECO:0007669"/>
    <property type="project" value="InterPro"/>
</dbReference>
<evidence type="ECO:0000256" key="4">
    <source>
        <dbReference type="ARBA" id="ARBA00023163"/>
    </source>
</evidence>
<evidence type="ECO:0000256" key="1">
    <source>
        <dbReference type="ARBA" id="ARBA00009437"/>
    </source>
</evidence>
<dbReference type="InterPro" id="IPR005119">
    <property type="entry name" value="LysR_subst-bd"/>
</dbReference>
<protein>
    <submittedName>
        <fullName evidence="6">LysR family transcriptional regulator</fullName>
    </submittedName>
</protein>
<accession>A0A1Y0LL29</accession>
<dbReference type="KEGG" id="tci:A7K98_12595"/>
<dbReference type="InterPro" id="IPR036388">
    <property type="entry name" value="WH-like_DNA-bd_sf"/>
</dbReference>
<dbReference type="Gene3D" id="3.40.190.10">
    <property type="entry name" value="Periplasmic binding protein-like II"/>
    <property type="match status" value="2"/>
</dbReference>
<keyword evidence="8" id="KW-1185">Reference proteome</keyword>
<dbReference type="GO" id="GO:0000976">
    <property type="term" value="F:transcription cis-regulatory region binding"/>
    <property type="evidence" value="ECO:0007669"/>
    <property type="project" value="TreeGrafter"/>
</dbReference>
<proteinExistence type="inferred from homology"/>
<sequence>MNHTSLKIFMVVAEELSIIKAAKRLGRVQSNITTRIQQLEQELDVQLFLRDNKKLQLSPAGETFLSYCRQLLTLADEARQALHPQQPSGILRLGSMESTVASRLNQPLSDFSHAFPDVHLQLVTQPSRQLTEAVLTRELDCALVSLPVNAQQHTECPAGLSFRSLYSEELLLINPAGYQPDSQGPLPLAAFADGCSYRRIAVQTLQSSVTGEQLSDISEVSSYHSMLSSVAGGGYCCLLPKSVFGLLQSPHQLTIVPAGTAVTQFIWREESASLAVQNLGDLLAAEAQGHNIV</sequence>
<dbReference type="Pfam" id="PF03466">
    <property type="entry name" value="LysR_substrate"/>
    <property type="match status" value="1"/>
</dbReference>